<reference evidence="3" key="1">
    <citation type="submission" date="2024-07" db="EMBL/GenBank/DDBJ databases">
        <title>Two chromosome-level genome assemblies of Korean endemic species Abeliophyllum distichum and Forsythia ovata (Oleaceae).</title>
        <authorList>
            <person name="Jang H."/>
        </authorList>
    </citation>
    <scope>NUCLEOTIDE SEQUENCE [LARGE SCALE GENOMIC DNA]</scope>
</reference>
<keyword evidence="3" id="KW-1185">Reference proteome</keyword>
<protein>
    <submittedName>
        <fullName evidence="2">Uncharacterized protein</fullName>
    </submittedName>
</protein>
<comment type="caution">
    <text evidence="2">The sequence shown here is derived from an EMBL/GenBank/DDBJ whole genome shotgun (WGS) entry which is preliminary data.</text>
</comment>
<feature type="region of interest" description="Disordered" evidence="1">
    <location>
        <begin position="57"/>
        <end position="88"/>
    </location>
</feature>
<dbReference type="Proteomes" id="UP001604277">
    <property type="component" value="Unassembled WGS sequence"/>
</dbReference>
<dbReference type="AlphaFoldDB" id="A0ABD1XDA6"/>
<evidence type="ECO:0000313" key="2">
    <source>
        <dbReference type="EMBL" id="KAL2559787.1"/>
    </source>
</evidence>
<accession>A0ABD1XDA6</accession>
<name>A0ABD1XDA6_9LAMI</name>
<proteinExistence type="predicted"/>
<sequence length="157" mass="17190">MSSFHFFKVPKFKIRCGEIVEDASLLSLASPTVSGSRPTVLQELETVGGNPHILPVPEARADIPSPSNPARSVPSPGNIRQSAKRKSNKMRIYQHWGPPRQAGSVSCRKVTSSGCPCGYVSPQILDFFLWEGGRHRGSDGVDKVGRNVHLPQSRFKL</sequence>
<gene>
    <name evidence="2" type="ORF">Fot_04526</name>
</gene>
<dbReference type="EMBL" id="JBFOLJ010000001">
    <property type="protein sequence ID" value="KAL2559787.1"/>
    <property type="molecule type" value="Genomic_DNA"/>
</dbReference>
<evidence type="ECO:0000313" key="3">
    <source>
        <dbReference type="Proteomes" id="UP001604277"/>
    </source>
</evidence>
<evidence type="ECO:0000256" key="1">
    <source>
        <dbReference type="SAM" id="MobiDB-lite"/>
    </source>
</evidence>
<organism evidence="2 3">
    <name type="scientific">Forsythia ovata</name>
    <dbReference type="NCBI Taxonomy" id="205694"/>
    <lineage>
        <taxon>Eukaryota</taxon>
        <taxon>Viridiplantae</taxon>
        <taxon>Streptophyta</taxon>
        <taxon>Embryophyta</taxon>
        <taxon>Tracheophyta</taxon>
        <taxon>Spermatophyta</taxon>
        <taxon>Magnoliopsida</taxon>
        <taxon>eudicotyledons</taxon>
        <taxon>Gunneridae</taxon>
        <taxon>Pentapetalae</taxon>
        <taxon>asterids</taxon>
        <taxon>lamiids</taxon>
        <taxon>Lamiales</taxon>
        <taxon>Oleaceae</taxon>
        <taxon>Forsythieae</taxon>
        <taxon>Forsythia</taxon>
    </lineage>
</organism>